<name>A0ABS8ETM1_9FIRM</name>
<feature type="transmembrane region" description="Helical" evidence="1">
    <location>
        <begin position="190"/>
        <end position="210"/>
    </location>
</feature>
<protein>
    <submittedName>
        <fullName evidence="2">Uncharacterized protein</fullName>
    </submittedName>
</protein>
<keyword evidence="3" id="KW-1185">Reference proteome</keyword>
<dbReference type="EMBL" id="JAJEQE010000009">
    <property type="protein sequence ID" value="MCC2148532.1"/>
    <property type="molecule type" value="Genomic_DNA"/>
</dbReference>
<evidence type="ECO:0000313" key="2">
    <source>
        <dbReference type="EMBL" id="MCC2148532.1"/>
    </source>
</evidence>
<sequence>MGKKRKAVMLGVNVFLVLALLWSVVFTVDRKNAAYTNTDIERYKSLNTIPKLGAVTNSRTAEIQFSLYDENLYGIALFFYVSGENTDGELVCSLKHDGETISEQTVAVKELFALVNKNEIKPKELILGNGEVCNGDYTLEIKGSGISPQTRISLYGNKADEYFLDYTNANYQNYNGILYIVETLEPERPYVWACAFLLAMSFVFSLIICMNEREKEHE</sequence>
<reference evidence="2 3" key="1">
    <citation type="submission" date="2021-10" db="EMBL/GenBank/DDBJ databases">
        <title>Anaerobic single-cell dispensing facilitates the cultivation of human gut bacteria.</title>
        <authorList>
            <person name="Afrizal A."/>
        </authorList>
    </citation>
    <scope>NUCLEOTIDE SEQUENCE [LARGE SCALE GENOMIC DNA]</scope>
    <source>
        <strain evidence="2 3">CLA-AA-H246</strain>
    </source>
</reference>
<keyword evidence="1" id="KW-0472">Membrane</keyword>
<keyword evidence="1" id="KW-1133">Transmembrane helix</keyword>
<comment type="caution">
    <text evidence="2">The sequence shown here is derived from an EMBL/GenBank/DDBJ whole genome shotgun (WGS) entry which is preliminary data.</text>
</comment>
<proteinExistence type="predicted"/>
<dbReference type="Proteomes" id="UP001299235">
    <property type="component" value="Unassembled WGS sequence"/>
</dbReference>
<accession>A0ABS8ETM1</accession>
<organism evidence="2 3">
    <name type="scientific">Hominisplanchenecus faecis</name>
    <dbReference type="NCBI Taxonomy" id="2885351"/>
    <lineage>
        <taxon>Bacteria</taxon>
        <taxon>Bacillati</taxon>
        <taxon>Bacillota</taxon>
        <taxon>Clostridia</taxon>
        <taxon>Lachnospirales</taxon>
        <taxon>Lachnospiraceae</taxon>
        <taxon>Hominisplanchenecus</taxon>
    </lineage>
</organism>
<keyword evidence="1" id="KW-0812">Transmembrane</keyword>
<evidence type="ECO:0000256" key="1">
    <source>
        <dbReference type="SAM" id="Phobius"/>
    </source>
</evidence>
<evidence type="ECO:0000313" key="3">
    <source>
        <dbReference type="Proteomes" id="UP001299235"/>
    </source>
</evidence>
<gene>
    <name evidence="2" type="ORF">LKD42_04580</name>
</gene>
<dbReference type="RefSeq" id="WP_248834944.1">
    <property type="nucleotide sequence ID" value="NZ_JAJEQE010000009.1"/>
</dbReference>